<evidence type="ECO:0000313" key="12">
    <source>
        <dbReference type="Proteomes" id="UP001154282"/>
    </source>
</evidence>
<dbReference type="Proteomes" id="UP001154282">
    <property type="component" value="Unassembled WGS sequence"/>
</dbReference>
<dbReference type="GO" id="GO:0000166">
    <property type="term" value="F:nucleotide binding"/>
    <property type="evidence" value="ECO:0007669"/>
    <property type="project" value="UniProtKB-KW"/>
</dbReference>
<dbReference type="SMART" id="SM00881">
    <property type="entry name" value="CoA_binding"/>
    <property type="match status" value="1"/>
</dbReference>
<keyword evidence="5" id="KW-0547">Nucleotide-binding</keyword>
<evidence type="ECO:0000256" key="6">
    <source>
        <dbReference type="ARBA" id="ARBA00050456"/>
    </source>
</evidence>
<dbReference type="PROSITE" id="PS00399">
    <property type="entry name" value="SUCCINYL_COA_LIG_2"/>
    <property type="match status" value="1"/>
</dbReference>
<gene>
    <name evidence="11" type="ORF">LITE_LOCUS27970</name>
</gene>
<dbReference type="InterPro" id="IPR036291">
    <property type="entry name" value="NAD(P)-bd_dom_sf"/>
</dbReference>
<feature type="region of interest" description="Disordered" evidence="9">
    <location>
        <begin position="94"/>
        <end position="127"/>
    </location>
</feature>
<name>A0AAV0MDM2_9ROSI</name>
<proteinExistence type="inferred from homology"/>
<dbReference type="FunFam" id="3.40.50.261:FF:000005">
    <property type="entry name" value="Succinate--CoA ligase [ADP-forming] subunit alpha, mitochondrial"/>
    <property type="match status" value="1"/>
</dbReference>
<feature type="compositionally biased region" description="Low complexity" evidence="9">
    <location>
        <begin position="94"/>
        <end position="123"/>
    </location>
</feature>
<dbReference type="FunFam" id="3.40.50.720:FF:000002">
    <property type="entry name" value="Succinate--CoA ligase [ADP-forming] subunit alpha"/>
    <property type="match status" value="1"/>
</dbReference>
<dbReference type="InterPro" id="IPR005810">
    <property type="entry name" value="CoA_lig_alpha"/>
</dbReference>
<comment type="similarity">
    <text evidence="8">Belongs to the succinate/malate CoA ligase alpha subunit family.</text>
</comment>
<dbReference type="Pfam" id="PF00549">
    <property type="entry name" value="Ligase_CoA"/>
    <property type="match status" value="1"/>
</dbReference>
<evidence type="ECO:0000256" key="9">
    <source>
        <dbReference type="SAM" id="MobiDB-lite"/>
    </source>
</evidence>
<sequence length="425" mass="44957">LSAPLAGCQGRANPHNGQSNPKVRNDDFHFLRLITPQKTFLSPIFPYHLAKRLIPNYFALRSRAAVLLPRQALIVNKRSAQMARQATRLVASLSSKLRSPSPRITPPSSSSSHSLSQSRSFAAAPPPPPAVFVDKNTRIICQGITGKNGTFHTEQAIEYGTKMVGGVTPKKGGTEHLGLPVFNSVAEAKAETKANASVIYVPPPFAAAAIMEAMEAELDLVVCITEGIPQHDMVRVKAALQRQSKTRLIGPNCPGIIKPGECKIGIMPGYIHKPGRIGIVSRSGTLTYEAVFQTTAVGLGQSTCVGIGGDPFNGTNFVDCMEKFLADPQTEGIVLIGEIGGTAEEEAAALIKASKTEKPIVAFIAGLTAPPGRRMGHAGAIVSGGKGTAQDKIKTLKEAGVTVVESPAKIGTAMFNVFKERGLVN</sequence>
<keyword evidence="3" id="KW-0816">Tricarboxylic acid cycle</keyword>
<keyword evidence="12" id="KW-1185">Reference proteome</keyword>
<organism evidence="11 12">
    <name type="scientific">Linum tenue</name>
    <dbReference type="NCBI Taxonomy" id="586396"/>
    <lineage>
        <taxon>Eukaryota</taxon>
        <taxon>Viridiplantae</taxon>
        <taxon>Streptophyta</taxon>
        <taxon>Embryophyta</taxon>
        <taxon>Tracheophyta</taxon>
        <taxon>Spermatophyta</taxon>
        <taxon>Magnoliopsida</taxon>
        <taxon>eudicotyledons</taxon>
        <taxon>Gunneridae</taxon>
        <taxon>Pentapetalae</taxon>
        <taxon>rosids</taxon>
        <taxon>fabids</taxon>
        <taxon>Malpighiales</taxon>
        <taxon>Linaceae</taxon>
        <taxon>Linum</taxon>
    </lineage>
</organism>
<dbReference type="Gene3D" id="3.40.50.720">
    <property type="entry name" value="NAD(P)-binding Rossmann-like Domain"/>
    <property type="match status" value="1"/>
</dbReference>
<dbReference type="Pfam" id="PF02629">
    <property type="entry name" value="CoA_binding"/>
    <property type="match status" value="1"/>
</dbReference>
<evidence type="ECO:0000256" key="4">
    <source>
        <dbReference type="ARBA" id="ARBA00022598"/>
    </source>
</evidence>
<evidence type="ECO:0000256" key="2">
    <source>
        <dbReference type="ARBA" id="ARBA00011412"/>
    </source>
</evidence>
<comment type="caution">
    <text evidence="11">The sequence shown here is derived from an EMBL/GenBank/DDBJ whole genome shotgun (WGS) entry which is preliminary data.</text>
</comment>
<dbReference type="GO" id="GO:0005739">
    <property type="term" value="C:mitochondrion"/>
    <property type="evidence" value="ECO:0007669"/>
    <property type="project" value="TreeGrafter"/>
</dbReference>
<evidence type="ECO:0000256" key="1">
    <source>
        <dbReference type="ARBA" id="ARBA00005064"/>
    </source>
</evidence>
<reference evidence="11" key="1">
    <citation type="submission" date="2022-08" db="EMBL/GenBank/DDBJ databases">
        <authorList>
            <person name="Gutierrez-Valencia J."/>
        </authorList>
    </citation>
    <scope>NUCLEOTIDE SEQUENCE</scope>
</reference>
<feature type="region of interest" description="Disordered" evidence="9">
    <location>
        <begin position="1"/>
        <end position="23"/>
    </location>
</feature>
<dbReference type="AlphaFoldDB" id="A0AAV0MDM2"/>
<dbReference type="Gene3D" id="3.40.50.261">
    <property type="entry name" value="Succinyl-CoA synthetase domains"/>
    <property type="match status" value="1"/>
</dbReference>
<evidence type="ECO:0000256" key="7">
    <source>
        <dbReference type="ARBA" id="ARBA00061754"/>
    </source>
</evidence>
<evidence type="ECO:0000259" key="10">
    <source>
        <dbReference type="SMART" id="SM00881"/>
    </source>
</evidence>
<evidence type="ECO:0000313" key="11">
    <source>
        <dbReference type="EMBL" id="CAI0444134.1"/>
    </source>
</evidence>
<accession>A0AAV0MDM2</accession>
<keyword evidence="4 8" id="KW-0436">Ligase</keyword>
<comment type="subunit">
    <text evidence="7">Heterodimer of an alpha and a beta subunit. Different beta subunits determine nucleotide specificity. Together with the ATP-specific beta subunit SUCLA2, forms an ADP-forming succinyl-CoA synthetase (A-SCS). Together with the GTP-specific beta subunit SUCLG2 forms a GDP-forming succinyl-CoA synthetase (G-SCS).</text>
</comment>
<dbReference type="SUPFAM" id="SSF51735">
    <property type="entry name" value="NAD(P)-binding Rossmann-fold domains"/>
    <property type="match status" value="1"/>
</dbReference>
<dbReference type="InterPro" id="IPR005811">
    <property type="entry name" value="SUCC_ACL_C"/>
</dbReference>
<comment type="pathway">
    <text evidence="1">Carbohydrate metabolism; tricarboxylic acid cycle; succinate from succinyl-CoA (ligase route): step 1/1.</text>
</comment>
<dbReference type="GO" id="GO:0004776">
    <property type="term" value="F:succinate-CoA ligase (GDP-forming) activity"/>
    <property type="evidence" value="ECO:0007669"/>
    <property type="project" value="TreeGrafter"/>
</dbReference>
<comment type="subunit">
    <text evidence="2">Heterooctamer of 4 alpha and 4 beta chains.</text>
</comment>
<dbReference type="SUPFAM" id="SSF52210">
    <property type="entry name" value="Succinyl-CoA synthetase domains"/>
    <property type="match status" value="1"/>
</dbReference>
<dbReference type="HAMAP" id="MF_01988">
    <property type="entry name" value="Succ_CoA_alpha"/>
    <property type="match status" value="1"/>
</dbReference>
<evidence type="ECO:0000256" key="5">
    <source>
        <dbReference type="ARBA" id="ARBA00022741"/>
    </source>
</evidence>
<dbReference type="GO" id="GO:0006099">
    <property type="term" value="P:tricarboxylic acid cycle"/>
    <property type="evidence" value="ECO:0007669"/>
    <property type="project" value="UniProtKB-KW"/>
</dbReference>
<dbReference type="InterPro" id="IPR003781">
    <property type="entry name" value="CoA-bd"/>
</dbReference>
<dbReference type="InterPro" id="IPR017440">
    <property type="entry name" value="Cit_synth/succinyl-CoA_lig_AS"/>
</dbReference>
<dbReference type="EMBL" id="CAMGYJ010000007">
    <property type="protein sequence ID" value="CAI0444134.1"/>
    <property type="molecule type" value="Genomic_DNA"/>
</dbReference>
<dbReference type="GO" id="GO:0004775">
    <property type="term" value="F:succinate-CoA ligase (ADP-forming) activity"/>
    <property type="evidence" value="ECO:0007669"/>
    <property type="project" value="UniProtKB-EC"/>
</dbReference>
<dbReference type="PRINTS" id="PR01798">
    <property type="entry name" value="SCOASYNTHASE"/>
</dbReference>
<dbReference type="GO" id="GO:0009361">
    <property type="term" value="C:succinate-CoA ligase complex (ADP-forming)"/>
    <property type="evidence" value="ECO:0007669"/>
    <property type="project" value="TreeGrafter"/>
</dbReference>
<dbReference type="NCBIfam" id="NF004230">
    <property type="entry name" value="PRK05678.1"/>
    <property type="match status" value="1"/>
</dbReference>
<dbReference type="PANTHER" id="PTHR11117:SF2">
    <property type="entry name" value="SUCCINATE--COA LIGASE [ADP_GDP-FORMING] SUBUNIT ALPHA, MITOCHONDRIAL"/>
    <property type="match status" value="1"/>
</dbReference>
<comment type="catalytic activity">
    <reaction evidence="6">
        <text>succinate + ATP + CoA = succinyl-CoA + ADP + phosphate</text>
        <dbReference type="Rhea" id="RHEA:17661"/>
        <dbReference type="ChEBI" id="CHEBI:30031"/>
        <dbReference type="ChEBI" id="CHEBI:30616"/>
        <dbReference type="ChEBI" id="CHEBI:43474"/>
        <dbReference type="ChEBI" id="CHEBI:57287"/>
        <dbReference type="ChEBI" id="CHEBI:57292"/>
        <dbReference type="ChEBI" id="CHEBI:456216"/>
        <dbReference type="EC" id="6.2.1.5"/>
    </reaction>
</comment>
<dbReference type="InterPro" id="IPR016102">
    <property type="entry name" value="Succinyl-CoA_synth-like"/>
</dbReference>
<dbReference type="PROSITE" id="PS01216">
    <property type="entry name" value="SUCCINYL_COA_LIG_1"/>
    <property type="match status" value="1"/>
</dbReference>
<protein>
    <recommendedName>
        <fullName evidence="10">CoA-binding domain-containing protein</fullName>
    </recommendedName>
</protein>
<feature type="domain" description="CoA-binding" evidence="10">
    <location>
        <begin position="132"/>
        <end position="228"/>
    </location>
</feature>
<evidence type="ECO:0000256" key="8">
    <source>
        <dbReference type="RuleBase" id="RU000677"/>
    </source>
</evidence>
<dbReference type="InterPro" id="IPR033847">
    <property type="entry name" value="Citrt_syn/SCS-alpha_CS"/>
</dbReference>
<evidence type="ECO:0000256" key="3">
    <source>
        <dbReference type="ARBA" id="ARBA00022532"/>
    </source>
</evidence>
<feature type="non-terminal residue" evidence="11">
    <location>
        <position position="1"/>
    </location>
</feature>
<dbReference type="NCBIfam" id="TIGR01019">
    <property type="entry name" value="sucCoAalpha"/>
    <property type="match status" value="1"/>
</dbReference>
<dbReference type="PANTHER" id="PTHR11117">
    <property type="entry name" value="SUCCINYL-COA LIGASE SUBUNIT ALPHA"/>
    <property type="match status" value="1"/>
</dbReference>